<dbReference type="RefSeq" id="WP_010527231.1">
    <property type="nucleotide sequence ID" value="NZ_AFSL01000039.1"/>
</dbReference>
<gene>
    <name evidence="7" type="ORF">SAMN05444380_110100</name>
</gene>
<dbReference type="GO" id="GO:0006352">
    <property type="term" value="P:DNA-templated transcription initiation"/>
    <property type="evidence" value="ECO:0007669"/>
    <property type="project" value="InterPro"/>
</dbReference>
<evidence type="ECO:0000256" key="3">
    <source>
        <dbReference type="ARBA" id="ARBA00023082"/>
    </source>
</evidence>
<dbReference type="InterPro" id="IPR014327">
    <property type="entry name" value="RNA_pol_sigma70_bacteroid"/>
</dbReference>
<dbReference type="GO" id="GO:0016987">
    <property type="term" value="F:sigma factor activity"/>
    <property type="evidence" value="ECO:0007669"/>
    <property type="project" value="UniProtKB-KW"/>
</dbReference>
<evidence type="ECO:0000313" key="7">
    <source>
        <dbReference type="EMBL" id="SFE38097.1"/>
    </source>
</evidence>
<evidence type="ECO:0000256" key="1">
    <source>
        <dbReference type="ARBA" id="ARBA00010641"/>
    </source>
</evidence>
<evidence type="ECO:0000256" key="4">
    <source>
        <dbReference type="ARBA" id="ARBA00023163"/>
    </source>
</evidence>
<protein>
    <submittedName>
        <fullName evidence="7">RNA polymerase sigma-70 factor, ECF subfamily</fullName>
    </submittedName>
</protein>
<dbReference type="InterPro" id="IPR014284">
    <property type="entry name" value="RNA_pol_sigma-70_dom"/>
</dbReference>
<keyword evidence="3" id="KW-0731">Sigma factor</keyword>
<dbReference type="SUPFAM" id="SSF88659">
    <property type="entry name" value="Sigma3 and sigma4 domains of RNA polymerase sigma factors"/>
    <property type="match status" value="1"/>
</dbReference>
<dbReference type="NCBIfam" id="TIGR02985">
    <property type="entry name" value="Sig70_bacteroi1"/>
    <property type="match status" value="1"/>
</dbReference>
<dbReference type="InParanoid" id="A0A1I2A2U5"/>
<sequence length="194" mass="23011">MSNSFDINALQEGKKEAFEEVYNDLFDMLYCLALGYIGKREVAVEMVQDAFMKLWENRYELRKSTNIKNYLYTITKNNCLNHLRHQEIINRGNRDYLIPELHYQQEALARLPDSFVKLEELMKEVERAIDLLPPDIAKTFRLSRFEGLTYSEIAKQQNISPKTVEARISKALQFLRCELKDYLPLIELLFMIRF</sequence>
<dbReference type="STRING" id="385682.SAMN05444380_110100"/>
<dbReference type="eggNOG" id="COG1595">
    <property type="taxonomic scope" value="Bacteria"/>
</dbReference>
<organism evidence="7 8">
    <name type="scientific">Thermophagus xiamenensis</name>
    <dbReference type="NCBI Taxonomy" id="385682"/>
    <lineage>
        <taxon>Bacteria</taxon>
        <taxon>Pseudomonadati</taxon>
        <taxon>Bacteroidota</taxon>
        <taxon>Bacteroidia</taxon>
        <taxon>Marinilabiliales</taxon>
        <taxon>Marinilabiliaceae</taxon>
        <taxon>Thermophagus</taxon>
    </lineage>
</organism>
<dbReference type="CDD" id="cd06171">
    <property type="entry name" value="Sigma70_r4"/>
    <property type="match status" value="1"/>
</dbReference>
<accession>A0A1I2A2U5</accession>
<dbReference type="InterPro" id="IPR013249">
    <property type="entry name" value="RNA_pol_sigma70_r4_t2"/>
</dbReference>
<evidence type="ECO:0000313" key="8">
    <source>
        <dbReference type="Proteomes" id="UP000181976"/>
    </source>
</evidence>
<dbReference type="NCBIfam" id="TIGR02937">
    <property type="entry name" value="sigma70-ECF"/>
    <property type="match status" value="1"/>
</dbReference>
<keyword evidence="8" id="KW-1185">Reference proteome</keyword>
<dbReference type="AlphaFoldDB" id="A0A1I2A2U5"/>
<evidence type="ECO:0000259" key="6">
    <source>
        <dbReference type="Pfam" id="PF08281"/>
    </source>
</evidence>
<keyword evidence="4" id="KW-0804">Transcription</keyword>
<dbReference type="EMBL" id="FONA01000010">
    <property type="protein sequence ID" value="SFE38097.1"/>
    <property type="molecule type" value="Genomic_DNA"/>
</dbReference>
<dbReference type="InterPro" id="IPR036388">
    <property type="entry name" value="WH-like_DNA-bd_sf"/>
</dbReference>
<dbReference type="OrthoDB" id="9782991at2"/>
<dbReference type="SUPFAM" id="SSF88946">
    <property type="entry name" value="Sigma2 domain of RNA polymerase sigma factors"/>
    <property type="match status" value="1"/>
</dbReference>
<dbReference type="InterPro" id="IPR039425">
    <property type="entry name" value="RNA_pol_sigma-70-like"/>
</dbReference>
<evidence type="ECO:0000256" key="2">
    <source>
        <dbReference type="ARBA" id="ARBA00023015"/>
    </source>
</evidence>
<dbReference type="InterPro" id="IPR013325">
    <property type="entry name" value="RNA_pol_sigma_r2"/>
</dbReference>
<dbReference type="Gene3D" id="1.10.10.10">
    <property type="entry name" value="Winged helix-like DNA-binding domain superfamily/Winged helix DNA-binding domain"/>
    <property type="match status" value="1"/>
</dbReference>
<comment type="similarity">
    <text evidence="1">Belongs to the sigma-70 factor family. ECF subfamily.</text>
</comment>
<reference evidence="7 8" key="1">
    <citation type="submission" date="2016-10" db="EMBL/GenBank/DDBJ databases">
        <authorList>
            <person name="de Groot N.N."/>
        </authorList>
    </citation>
    <scope>NUCLEOTIDE SEQUENCE [LARGE SCALE GENOMIC DNA]</scope>
    <source>
        <strain evidence="7 8">DSM 19012</strain>
    </source>
</reference>
<dbReference type="PANTHER" id="PTHR43133">
    <property type="entry name" value="RNA POLYMERASE ECF-TYPE SIGMA FACTO"/>
    <property type="match status" value="1"/>
</dbReference>
<dbReference type="PANTHER" id="PTHR43133:SF46">
    <property type="entry name" value="RNA POLYMERASE SIGMA-70 FACTOR ECF SUBFAMILY"/>
    <property type="match status" value="1"/>
</dbReference>
<dbReference type="InterPro" id="IPR013324">
    <property type="entry name" value="RNA_pol_sigma_r3/r4-like"/>
</dbReference>
<feature type="domain" description="RNA polymerase sigma factor 70 region 4 type 2" evidence="6">
    <location>
        <begin position="124"/>
        <end position="175"/>
    </location>
</feature>
<evidence type="ECO:0000259" key="5">
    <source>
        <dbReference type="Pfam" id="PF04542"/>
    </source>
</evidence>
<name>A0A1I2A2U5_9BACT</name>
<dbReference type="Gene3D" id="1.10.1740.10">
    <property type="match status" value="1"/>
</dbReference>
<keyword evidence="2" id="KW-0805">Transcription regulation</keyword>
<dbReference type="Pfam" id="PF08281">
    <property type="entry name" value="Sigma70_r4_2"/>
    <property type="match status" value="1"/>
</dbReference>
<feature type="domain" description="RNA polymerase sigma-70 region 2" evidence="5">
    <location>
        <begin position="25"/>
        <end position="86"/>
    </location>
</feature>
<dbReference type="Proteomes" id="UP000181976">
    <property type="component" value="Unassembled WGS sequence"/>
</dbReference>
<dbReference type="InterPro" id="IPR007627">
    <property type="entry name" value="RNA_pol_sigma70_r2"/>
</dbReference>
<dbReference type="FunCoup" id="A0A1I2A2U5">
    <property type="interactions" value="83"/>
</dbReference>
<dbReference type="GO" id="GO:0003677">
    <property type="term" value="F:DNA binding"/>
    <property type="evidence" value="ECO:0007669"/>
    <property type="project" value="InterPro"/>
</dbReference>
<proteinExistence type="inferred from homology"/>
<dbReference type="Pfam" id="PF04542">
    <property type="entry name" value="Sigma70_r2"/>
    <property type="match status" value="1"/>
</dbReference>